<name>A0A4R5U0Q5_9GAMM</name>
<evidence type="ECO:0000256" key="1">
    <source>
        <dbReference type="SAM" id="MobiDB-lite"/>
    </source>
</evidence>
<dbReference type="Proteomes" id="UP000294796">
    <property type="component" value="Unassembled WGS sequence"/>
</dbReference>
<keyword evidence="3" id="KW-1185">Reference proteome</keyword>
<protein>
    <submittedName>
        <fullName evidence="2">DUF3106 domain-containing protein</fullName>
    </submittedName>
</protein>
<organism evidence="2 3">
    <name type="scientific">Luteimonas aestuarii</name>
    <dbReference type="NCBI Taxonomy" id="453837"/>
    <lineage>
        <taxon>Bacteria</taxon>
        <taxon>Pseudomonadati</taxon>
        <taxon>Pseudomonadota</taxon>
        <taxon>Gammaproteobacteria</taxon>
        <taxon>Lysobacterales</taxon>
        <taxon>Lysobacteraceae</taxon>
        <taxon>Luteimonas</taxon>
    </lineage>
</organism>
<dbReference type="OrthoDB" id="6054283at2"/>
<proteinExistence type="predicted"/>
<dbReference type="EMBL" id="SMTF01000002">
    <property type="protein sequence ID" value="TDK27168.1"/>
    <property type="molecule type" value="Genomic_DNA"/>
</dbReference>
<comment type="caution">
    <text evidence="2">The sequence shown here is derived from an EMBL/GenBank/DDBJ whole genome shotgun (WGS) entry which is preliminary data.</text>
</comment>
<gene>
    <name evidence="2" type="ORF">E2F46_02855</name>
</gene>
<accession>A0A4R5U0Q5</accession>
<dbReference type="InterPro" id="IPR021455">
    <property type="entry name" value="DUF3106"/>
</dbReference>
<evidence type="ECO:0000313" key="2">
    <source>
        <dbReference type="EMBL" id="TDK27168.1"/>
    </source>
</evidence>
<dbReference type="Pfam" id="PF11304">
    <property type="entry name" value="DUF3106"/>
    <property type="match status" value="1"/>
</dbReference>
<evidence type="ECO:0000313" key="3">
    <source>
        <dbReference type="Proteomes" id="UP000294796"/>
    </source>
</evidence>
<dbReference type="AlphaFoldDB" id="A0A4R5U0Q5"/>
<reference evidence="2 3" key="1">
    <citation type="submission" date="2019-03" db="EMBL/GenBank/DDBJ databases">
        <title>Luteimonas zhaokaii sp.nov., isolated from the rectal contents of Plateau pika in Yushu, Qinghai Province, China.</title>
        <authorList>
            <person name="Zhang G."/>
        </authorList>
    </citation>
    <scope>NUCLEOTIDE SEQUENCE [LARGE SCALE GENOMIC DNA]</scope>
    <source>
        <strain evidence="2 3">B9</strain>
    </source>
</reference>
<feature type="region of interest" description="Disordered" evidence="1">
    <location>
        <begin position="207"/>
        <end position="238"/>
    </location>
</feature>
<sequence length="238" mass="27509">MPAREIPRRSIPPSTHGWWRRWTCSRMPCVRWIEVRLPAVALLCACTAAAAMPTALQEVMERLPEAERARLVERQQRVSALDEDARRALLQRIADWDALPEAERRSRREGWDAWQALPHDERMRMREARARFDAMAPAEQQSLRERFDALDTSLRRGWLLGPTLGEDWPRLHALFAQVPDDGHAALLLALRQLSPQGRDDLSVLAQRTSPEERDALRNDLLSQPPSSRDAWLRRRVDP</sequence>